<gene>
    <name evidence="2" type="ORF">NDU88_011973</name>
</gene>
<comment type="caution">
    <text evidence="2">The sequence shown here is derived from an EMBL/GenBank/DDBJ whole genome shotgun (WGS) entry which is preliminary data.</text>
</comment>
<sequence length="115" mass="12910">MRPELSALDADVRNTGAQMFKLKTAAGDVRDTDEYAQMCICEAVSSETEVRMRRCVSEPRPCGAADVKDRRAQVFQRWDQCGAVTSERRAHAQERDDELRMRQPGGGKTTSTMIL</sequence>
<keyword evidence="3" id="KW-1185">Reference proteome</keyword>
<feature type="compositionally biased region" description="Basic and acidic residues" evidence="1">
    <location>
        <begin position="86"/>
        <end position="101"/>
    </location>
</feature>
<reference evidence="2" key="1">
    <citation type="journal article" date="2022" name="bioRxiv">
        <title>Sequencing and chromosome-scale assembly of the giantPleurodeles waltlgenome.</title>
        <authorList>
            <person name="Brown T."/>
            <person name="Elewa A."/>
            <person name="Iarovenko S."/>
            <person name="Subramanian E."/>
            <person name="Araus A.J."/>
            <person name="Petzold A."/>
            <person name="Susuki M."/>
            <person name="Suzuki K.-i.T."/>
            <person name="Hayashi T."/>
            <person name="Toyoda A."/>
            <person name="Oliveira C."/>
            <person name="Osipova E."/>
            <person name="Leigh N.D."/>
            <person name="Simon A."/>
            <person name="Yun M.H."/>
        </authorList>
    </citation>
    <scope>NUCLEOTIDE SEQUENCE</scope>
    <source>
        <strain evidence="2">20211129_DDA</strain>
        <tissue evidence="2">Liver</tissue>
    </source>
</reference>
<evidence type="ECO:0000256" key="1">
    <source>
        <dbReference type="SAM" id="MobiDB-lite"/>
    </source>
</evidence>
<dbReference type="AlphaFoldDB" id="A0AAV7S2S0"/>
<accession>A0AAV7S2S0</accession>
<evidence type="ECO:0000313" key="3">
    <source>
        <dbReference type="Proteomes" id="UP001066276"/>
    </source>
</evidence>
<evidence type="ECO:0000313" key="2">
    <source>
        <dbReference type="EMBL" id="KAJ1159306.1"/>
    </source>
</evidence>
<feature type="region of interest" description="Disordered" evidence="1">
    <location>
        <begin position="85"/>
        <end position="115"/>
    </location>
</feature>
<dbReference type="EMBL" id="JANPWB010000009">
    <property type="protein sequence ID" value="KAJ1159306.1"/>
    <property type="molecule type" value="Genomic_DNA"/>
</dbReference>
<dbReference type="Proteomes" id="UP001066276">
    <property type="component" value="Chromosome 5"/>
</dbReference>
<protein>
    <submittedName>
        <fullName evidence="2">Uncharacterized protein</fullName>
    </submittedName>
</protein>
<name>A0AAV7S2S0_PLEWA</name>
<proteinExistence type="predicted"/>
<organism evidence="2 3">
    <name type="scientific">Pleurodeles waltl</name>
    <name type="common">Iberian ribbed newt</name>
    <dbReference type="NCBI Taxonomy" id="8319"/>
    <lineage>
        <taxon>Eukaryota</taxon>
        <taxon>Metazoa</taxon>
        <taxon>Chordata</taxon>
        <taxon>Craniata</taxon>
        <taxon>Vertebrata</taxon>
        <taxon>Euteleostomi</taxon>
        <taxon>Amphibia</taxon>
        <taxon>Batrachia</taxon>
        <taxon>Caudata</taxon>
        <taxon>Salamandroidea</taxon>
        <taxon>Salamandridae</taxon>
        <taxon>Pleurodelinae</taxon>
        <taxon>Pleurodeles</taxon>
    </lineage>
</organism>